<dbReference type="CDD" id="cd07067">
    <property type="entry name" value="HP_PGM_like"/>
    <property type="match status" value="1"/>
</dbReference>
<evidence type="ECO:0000313" key="1">
    <source>
        <dbReference type="EMBL" id="NHT77416.1"/>
    </source>
</evidence>
<dbReference type="EMBL" id="JAANCM010000009">
    <property type="protein sequence ID" value="NHT77416.1"/>
    <property type="molecule type" value="Genomic_DNA"/>
</dbReference>
<dbReference type="PANTHER" id="PTHR47623">
    <property type="entry name" value="OS09G0287300 PROTEIN"/>
    <property type="match status" value="1"/>
</dbReference>
<dbReference type="Proteomes" id="UP001155840">
    <property type="component" value="Unassembled WGS sequence"/>
</dbReference>
<reference evidence="1" key="1">
    <citation type="submission" date="2020-03" db="EMBL/GenBank/DDBJ databases">
        <title>Ferranicluibacter endophyticum gen. nov., sp. nov., a new genus isolated from Rubus ulmifolius Schott. stem.</title>
        <authorList>
            <person name="Roca-Couso R."/>
            <person name="Flores-Felix J.D."/>
            <person name="Igual J.M."/>
            <person name="Rivas R."/>
        </authorList>
    </citation>
    <scope>NUCLEOTIDE SEQUENCE</scope>
    <source>
        <strain evidence="1">CRRU44</strain>
    </source>
</reference>
<name>A0AA43ZJ96_9HYPH</name>
<dbReference type="AlphaFoldDB" id="A0AA43ZJ96"/>
<protein>
    <recommendedName>
        <fullName evidence="3">Histidine phosphatase family protein</fullName>
    </recommendedName>
</protein>
<dbReference type="SUPFAM" id="SSF53254">
    <property type="entry name" value="Phosphoglycerate mutase-like"/>
    <property type="match status" value="1"/>
</dbReference>
<keyword evidence="2" id="KW-1185">Reference proteome</keyword>
<dbReference type="Gene3D" id="3.40.50.1240">
    <property type="entry name" value="Phosphoglycerate mutase-like"/>
    <property type="match status" value="1"/>
</dbReference>
<dbReference type="SMART" id="SM00855">
    <property type="entry name" value="PGAM"/>
    <property type="match status" value="1"/>
</dbReference>
<accession>A0AA43ZJ96</accession>
<evidence type="ECO:0008006" key="3">
    <source>
        <dbReference type="Google" id="ProtNLM"/>
    </source>
</evidence>
<dbReference type="PANTHER" id="PTHR47623:SF1">
    <property type="entry name" value="OS09G0287300 PROTEIN"/>
    <property type="match status" value="1"/>
</dbReference>
<dbReference type="InterPro" id="IPR029033">
    <property type="entry name" value="His_PPase_superfam"/>
</dbReference>
<dbReference type="Pfam" id="PF00300">
    <property type="entry name" value="His_Phos_1"/>
    <property type="match status" value="1"/>
</dbReference>
<organism evidence="1 2">
    <name type="scientific">Ferranicluibacter rubi</name>
    <dbReference type="NCBI Taxonomy" id="2715133"/>
    <lineage>
        <taxon>Bacteria</taxon>
        <taxon>Pseudomonadati</taxon>
        <taxon>Pseudomonadota</taxon>
        <taxon>Alphaproteobacteria</taxon>
        <taxon>Hyphomicrobiales</taxon>
        <taxon>Rhizobiaceae</taxon>
        <taxon>Ferranicluibacter</taxon>
    </lineage>
</organism>
<sequence>MSSAISQPALFLVRHARAGGPRAGERDFDRTLDEMGRADAARMAATLQKRGWTLGDIACSSARRCRQTADILLGTTPSASISFEEPLYDGALDAYLAVIGDIKARAGAGAPLTIIGHNPVLEHLAWECLGSATATRALPAGFLPGMVIAIARKPDTALDELPGRLVEVMTP</sequence>
<gene>
    <name evidence="1" type="ORF">G8E10_17010</name>
</gene>
<dbReference type="InterPro" id="IPR013078">
    <property type="entry name" value="His_Pase_superF_clade-1"/>
</dbReference>
<comment type="caution">
    <text evidence="1">The sequence shown here is derived from an EMBL/GenBank/DDBJ whole genome shotgun (WGS) entry which is preliminary data.</text>
</comment>
<evidence type="ECO:0000313" key="2">
    <source>
        <dbReference type="Proteomes" id="UP001155840"/>
    </source>
</evidence>
<proteinExistence type="predicted"/>
<dbReference type="RefSeq" id="WP_167130031.1">
    <property type="nucleotide sequence ID" value="NZ_JAANCM010000009.1"/>
</dbReference>